<keyword evidence="10" id="KW-0677">Repeat</keyword>
<dbReference type="InterPro" id="IPR017853">
    <property type="entry name" value="GH"/>
</dbReference>
<sequence length="842" mass="92454">MGLRSKYCGALLHTLYIFYAFYQAFAGNGITATQNALLLVDASSQSGRKMPDNLFGIFFEEINHAGAGGLWAELVSNRGFEAGGPNTPSNIDPWVIIGNESQIIVSTDRTSCFARNKVALRMEVLCDDKGSNTCPAGGVGVYNPGFWGMNIERGKAYKVILHIKSFDSVKLSVSLVSSDGRQNLATHNIIAESSELSNWTKMEFLLKSRGTNANSRLQLTTTESGTIWVDQVSVLPLDTYMGDGFRKGLASMLANLKPRFLRYPGGSYVEGEWLRNAFRWSETVGPWEERPGHFNDVWKYWTDDGLGFFEFLQLAEDLGASPVWVANSGISHNDQVSPSVISGFVQNILDGIEFARGDPKSQWGSIRATMGHPEPFQLNYVSLGNQDCWKKQYIENYLKFYSAIKAAYPDIKIVTNCDGSFQPLNHPADLYDIHVYTSSGDMFSRNHEFDRTTRNGPKAFVSEYAVTGNDAGKGTLVAALAEAGFLIGIERNSDVVEMASCAPLFVNDNDRQFNPDAIVFNSRQQYGTPSYWMQHFFKHSSGAIFHPSTIQAGNYTSLVASAITWQNSHNDNTYLKIKIVNYGGDLVNLKISVTGLENNVDSSGSINTLLTSSQPQDENSFQNPKKLLVYGALGPAHAQGAGADALKVGLSLLYMFVFAGLEKLTGGASYNPLTVLVYAFLGKSHGYLFAAFARIPAQVLGSIVGVKLIRQVFPKVGYGARLNAGIHHGVLAEGLATFVVVMVSLMLTKKEMKSFFMKTWISSISKMTLHILSSDLTGGIMNPASALGWAYARGDHITLEHLFVYWLAPIQATLLGIWVVNLLNKPKKSKDNGTEESKTKSE</sequence>
<feature type="domain" description="Alpha-L-arabinofuranosidase C-terminal" evidence="17">
    <location>
        <begin position="462"/>
        <end position="651"/>
    </location>
</feature>
<keyword evidence="12 16" id="KW-1133">Transmembrane helix</keyword>
<dbReference type="GO" id="GO:0046373">
    <property type="term" value="P:L-arabinose metabolic process"/>
    <property type="evidence" value="ECO:0007669"/>
    <property type="project" value="InterPro"/>
</dbReference>
<dbReference type="SUPFAM" id="SSF81338">
    <property type="entry name" value="Aquaporin-like"/>
    <property type="match status" value="1"/>
</dbReference>
<dbReference type="GO" id="GO:0046556">
    <property type="term" value="F:alpha-L-arabinofuranosidase activity"/>
    <property type="evidence" value="ECO:0007669"/>
    <property type="project" value="UniProtKB-EC"/>
</dbReference>
<comment type="catalytic activity">
    <reaction evidence="1">
        <text>Hydrolysis of terminal non-reducing alpha-L-arabinofuranoside residues in alpha-L-arabinosides.</text>
        <dbReference type="EC" id="3.2.1.55"/>
    </reaction>
</comment>
<dbReference type="AlphaFoldDB" id="A0A6P5GL93"/>
<dbReference type="InterPro" id="IPR023271">
    <property type="entry name" value="Aquaporin-like"/>
</dbReference>
<dbReference type="InterPro" id="IPR055235">
    <property type="entry name" value="ASD1_cat"/>
</dbReference>
<name>A0A6P5GL93_ANACO</name>
<evidence type="ECO:0000256" key="12">
    <source>
        <dbReference type="ARBA" id="ARBA00022989"/>
    </source>
</evidence>
<feature type="transmembrane region" description="Helical" evidence="16">
    <location>
        <begin position="803"/>
        <end position="823"/>
    </location>
</feature>
<evidence type="ECO:0000256" key="5">
    <source>
        <dbReference type="ARBA" id="ARBA00012670"/>
    </source>
</evidence>
<dbReference type="PANTHER" id="PTHR31776">
    <property type="entry name" value="ALPHA-L-ARABINOFURANOSIDASE 1"/>
    <property type="match status" value="1"/>
</dbReference>
<evidence type="ECO:0000256" key="9">
    <source>
        <dbReference type="ARBA" id="ARBA00022729"/>
    </source>
</evidence>
<dbReference type="PANTHER" id="PTHR31776:SF0">
    <property type="entry name" value="ALPHA-L-ARABINOFURANOSIDASE 1"/>
    <property type="match status" value="1"/>
</dbReference>
<evidence type="ECO:0000256" key="16">
    <source>
        <dbReference type="SAM" id="Phobius"/>
    </source>
</evidence>
<dbReference type="FunFam" id="2.60.120.260:FF:000063">
    <property type="entry name" value="Putative alpha-L-arabinofuranosidase family protein"/>
    <property type="match status" value="1"/>
</dbReference>
<dbReference type="Gene3D" id="3.20.20.80">
    <property type="entry name" value="Glycosidases"/>
    <property type="match status" value="1"/>
</dbReference>
<evidence type="ECO:0000256" key="15">
    <source>
        <dbReference type="ARBA" id="ARBA00082101"/>
    </source>
</evidence>
<dbReference type="FunFam" id="3.20.20.80:FF:000025">
    <property type="entry name" value="Alpha-L-arabinofuranosidase 1"/>
    <property type="match status" value="1"/>
</dbReference>
<dbReference type="OrthoDB" id="406864at2759"/>
<dbReference type="Proteomes" id="UP000515123">
    <property type="component" value="Linkage group 18"/>
</dbReference>
<keyword evidence="13 16" id="KW-0472">Membrane</keyword>
<dbReference type="GO" id="GO:0015267">
    <property type="term" value="F:channel activity"/>
    <property type="evidence" value="ECO:0007669"/>
    <property type="project" value="InterPro"/>
</dbReference>
<evidence type="ECO:0000256" key="3">
    <source>
        <dbReference type="ARBA" id="ARBA00004498"/>
    </source>
</evidence>
<keyword evidence="18" id="KW-1185">Reference proteome</keyword>
<dbReference type="InterPro" id="IPR000425">
    <property type="entry name" value="MIP"/>
</dbReference>
<keyword evidence="11" id="KW-0378">Hydrolase</keyword>
<organism evidence="18 19">
    <name type="scientific">Ananas comosus</name>
    <name type="common">Pineapple</name>
    <name type="synonym">Ananas ananas</name>
    <dbReference type="NCBI Taxonomy" id="4615"/>
    <lineage>
        <taxon>Eukaryota</taxon>
        <taxon>Viridiplantae</taxon>
        <taxon>Streptophyta</taxon>
        <taxon>Embryophyta</taxon>
        <taxon>Tracheophyta</taxon>
        <taxon>Spermatophyta</taxon>
        <taxon>Magnoliopsida</taxon>
        <taxon>Liliopsida</taxon>
        <taxon>Poales</taxon>
        <taxon>Bromeliaceae</taxon>
        <taxon>Bromelioideae</taxon>
        <taxon>Ananas</taxon>
    </lineage>
</organism>
<protein>
    <recommendedName>
        <fullName evidence="5">non-reducing end alpha-L-arabinofuranosidase</fullName>
        <ecNumber evidence="5">3.2.1.55</ecNumber>
    </recommendedName>
    <alternativeName>
        <fullName evidence="15">Beta-D-xylosidase</fullName>
    </alternativeName>
</protein>
<accession>A0A6P5GL93</accession>
<evidence type="ECO:0000256" key="7">
    <source>
        <dbReference type="ARBA" id="ARBA00022530"/>
    </source>
</evidence>
<dbReference type="Pfam" id="PF22848">
    <property type="entry name" value="ASD1_dom"/>
    <property type="match status" value="1"/>
</dbReference>
<evidence type="ECO:0000256" key="10">
    <source>
        <dbReference type="ARBA" id="ARBA00022737"/>
    </source>
</evidence>
<evidence type="ECO:0000313" key="19">
    <source>
        <dbReference type="RefSeq" id="XP_020108572.1"/>
    </source>
</evidence>
<dbReference type="EC" id="3.2.1.55" evidence="5"/>
<keyword evidence="9" id="KW-0732">Signal</keyword>
<dbReference type="SUPFAM" id="SSF51445">
    <property type="entry name" value="(Trans)glycosidases"/>
    <property type="match status" value="1"/>
</dbReference>
<evidence type="ECO:0000259" key="17">
    <source>
        <dbReference type="SMART" id="SM00813"/>
    </source>
</evidence>
<evidence type="ECO:0000256" key="4">
    <source>
        <dbReference type="ARBA" id="ARBA00007186"/>
    </source>
</evidence>
<evidence type="ECO:0000313" key="18">
    <source>
        <dbReference type="Proteomes" id="UP000515123"/>
    </source>
</evidence>
<evidence type="ECO:0000256" key="1">
    <source>
        <dbReference type="ARBA" id="ARBA00001462"/>
    </source>
</evidence>
<dbReference type="InterPro" id="IPR051563">
    <property type="entry name" value="Glycosyl_Hydrolase_51"/>
</dbReference>
<proteinExistence type="inferred from homology"/>
<dbReference type="Pfam" id="PF06964">
    <property type="entry name" value="Alpha-L-AF_C"/>
    <property type="match status" value="1"/>
</dbReference>
<dbReference type="SMART" id="SM00813">
    <property type="entry name" value="Alpha-L-AF_C"/>
    <property type="match status" value="1"/>
</dbReference>
<evidence type="ECO:0000256" key="14">
    <source>
        <dbReference type="ARBA" id="ARBA00023180"/>
    </source>
</evidence>
<comment type="subcellular location">
    <subcellularLocation>
        <location evidence="2">Membrane</location>
        <topology evidence="2">Multi-pass membrane protein</topology>
    </subcellularLocation>
    <subcellularLocation>
        <location evidence="3">Secreted</location>
        <location evidence="3">Extracellular space</location>
        <location evidence="3">Extracellular matrix</location>
    </subcellularLocation>
</comment>
<gene>
    <name evidence="19" type="primary">LOC109724235</name>
</gene>
<evidence type="ECO:0000256" key="8">
    <source>
        <dbReference type="ARBA" id="ARBA00022692"/>
    </source>
</evidence>
<dbReference type="PRINTS" id="PR00783">
    <property type="entry name" value="MINTRINSICP"/>
</dbReference>
<dbReference type="RefSeq" id="XP_020108572.1">
    <property type="nucleotide sequence ID" value="XM_020252983.1"/>
</dbReference>
<feature type="transmembrane region" description="Helical" evidence="16">
    <location>
        <begin position="769"/>
        <end position="791"/>
    </location>
</feature>
<dbReference type="Pfam" id="PF00230">
    <property type="entry name" value="MIP"/>
    <property type="match status" value="1"/>
</dbReference>
<keyword evidence="14" id="KW-0325">Glycoprotein</keyword>
<reference evidence="19" key="2">
    <citation type="submission" date="2025-08" db="UniProtKB">
        <authorList>
            <consortium name="RefSeq"/>
        </authorList>
    </citation>
    <scope>IDENTIFICATION</scope>
    <source>
        <tissue evidence="19">Leaf</tissue>
    </source>
</reference>
<dbReference type="InterPro" id="IPR010720">
    <property type="entry name" value="Alpha-L-AF_C"/>
</dbReference>
<reference evidence="18" key="1">
    <citation type="journal article" date="2015" name="Nat. Genet.">
        <title>The pineapple genome and the evolution of CAM photosynthesis.</title>
        <authorList>
            <person name="Ming R."/>
            <person name="VanBuren R."/>
            <person name="Wai C.M."/>
            <person name="Tang H."/>
            <person name="Schatz M.C."/>
            <person name="Bowers J.E."/>
            <person name="Lyons E."/>
            <person name="Wang M.L."/>
            <person name="Chen J."/>
            <person name="Biggers E."/>
            <person name="Zhang J."/>
            <person name="Huang L."/>
            <person name="Zhang L."/>
            <person name="Miao W."/>
            <person name="Zhang J."/>
            <person name="Ye Z."/>
            <person name="Miao C."/>
            <person name="Lin Z."/>
            <person name="Wang H."/>
            <person name="Zhou H."/>
            <person name="Yim W.C."/>
            <person name="Priest H.D."/>
            <person name="Zheng C."/>
            <person name="Woodhouse M."/>
            <person name="Edger P.P."/>
            <person name="Guyot R."/>
            <person name="Guo H.B."/>
            <person name="Guo H."/>
            <person name="Zheng G."/>
            <person name="Singh R."/>
            <person name="Sharma A."/>
            <person name="Min X."/>
            <person name="Zheng Y."/>
            <person name="Lee H."/>
            <person name="Gurtowski J."/>
            <person name="Sedlazeck F.J."/>
            <person name="Harkess A."/>
            <person name="McKain M.R."/>
            <person name="Liao Z."/>
            <person name="Fang J."/>
            <person name="Liu J."/>
            <person name="Zhang X."/>
            <person name="Zhang Q."/>
            <person name="Hu W."/>
            <person name="Qin Y."/>
            <person name="Wang K."/>
            <person name="Chen L.Y."/>
            <person name="Shirley N."/>
            <person name="Lin Y.R."/>
            <person name="Liu L.Y."/>
            <person name="Hernandez A.G."/>
            <person name="Wright C.L."/>
            <person name="Bulone V."/>
            <person name="Tuskan G.A."/>
            <person name="Heath K."/>
            <person name="Zee F."/>
            <person name="Moore P.H."/>
            <person name="Sunkar R."/>
            <person name="Leebens-Mack J.H."/>
            <person name="Mockler T."/>
            <person name="Bennetzen J.L."/>
            <person name="Freeling M."/>
            <person name="Sankoff D."/>
            <person name="Paterson A.H."/>
            <person name="Zhu X."/>
            <person name="Yang X."/>
            <person name="Smith J.A."/>
            <person name="Cushman J.C."/>
            <person name="Paull R.E."/>
            <person name="Yu Q."/>
        </authorList>
    </citation>
    <scope>NUCLEOTIDE SEQUENCE [LARGE SCALE GENOMIC DNA]</scope>
    <source>
        <strain evidence="18">cv. F153</strain>
    </source>
</reference>
<evidence type="ECO:0000256" key="6">
    <source>
        <dbReference type="ARBA" id="ARBA00022525"/>
    </source>
</evidence>
<evidence type="ECO:0000256" key="2">
    <source>
        <dbReference type="ARBA" id="ARBA00004141"/>
    </source>
</evidence>
<dbReference type="GeneID" id="109724235"/>
<dbReference type="GO" id="GO:0016020">
    <property type="term" value="C:membrane"/>
    <property type="evidence" value="ECO:0007669"/>
    <property type="project" value="UniProtKB-SubCell"/>
</dbReference>
<evidence type="ECO:0000256" key="13">
    <source>
        <dbReference type="ARBA" id="ARBA00023136"/>
    </source>
</evidence>
<keyword evidence="7" id="KW-0272">Extracellular matrix</keyword>
<dbReference type="Gene3D" id="1.20.1080.10">
    <property type="entry name" value="Glycerol uptake facilitator protein"/>
    <property type="match status" value="1"/>
</dbReference>
<keyword evidence="6" id="KW-0964">Secreted</keyword>
<keyword evidence="8 16" id="KW-0812">Transmembrane</keyword>
<evidence type="ECO:0000256" key="11">
    <source>
        <dbReference type="ARBA" id="ARBA00022801"/>
    </source>
</evidence>
<comment type="similarity">
    <text evidence="4">Belongs to the glycosyl hydrolase 51 family.</text>
</comment>
<feature type="transmembrane region" description="Helical" evidence="16">
    <location>
        <begin position="730"/>
        <end position="748"/>
    </location>
</feature>